<sequence length="108" mass="11766">MKKPVDQAVPTPASLADVDVATWTLRFDLLSDPNRLAILLTLHRAPGMCVGDLAAAVGSSENAVSQALRILRQQGWVKSTRTGRQVSYQLEDDIVHDLLHWIGAGHTL</sequence>
<dbReference type="InterPro" id="IPR011991">
    <property type="entry name" value="ArsR-like_HTH"/>
</dbReference>
<feature type="domain" description="HTH arsR-type" evidence="4">
    <location>
        <begin position="15"/>
        <end position="108"/>
    </location>
</feature>
<dbReference type="InterPro" id="IPR036388">
    <property type="entry name" value="WH-like_DNA-bd_sf"/>
</dbReference>
<evidence type="ECO:0000256" key="2">
    <source>
        <dbReference type="ARBA" id="ARBA00023125"/>
    </source>
</evidence>
<protein>
    <submittedName>
        <fullName evidence="5">Transcriptional regulator</fullName>
    </submittedName>
</protein>
<name>A0AAD1HDB2_9MYCO</name>
<dbReference type="PANTHER" id="PTHR43132:SF6">
    <property type="entry name" value="HTH-TYPE TRANSCRIPTIONAL REPRESSOR CZRA"/>
    <property type="match status" value="1"/>
</dbReference>
<dbReference type="SUPFAM" id="SSF46785">
    <property type="entry name" value="Winged helix' DNA-binding domain"/>
    <property type="match status" value="1"/>
</dbReference>
<dbReference type="InterPro" id="IPR051011">
    <property type="entry name" value="Metal_resp_trans_reg"/>
</dbReference>
<evidence type="ECO:0000313" key="6">
    <source>
        <dbReference type="Proteomes" id="UP000466681"/>
    </source>
</evidence>
<reference evidence="5 6" key="1">
    <citation type="journal article" date="2019" name="Emerg. Microbes Infect.">
        <title>Comprehensive subspecies identification of 175 nontuberculous mycobacteria species based on 7547 genomic profiles.</title>
        <authorList>
            <person name="Matsumoto Y."/>
            <person name="Kinjo T."/>
            <person name="Motooka D."/>
            <person name="Nabeya D."/>
            <person name="Jung N."/>
            <person name="Uechi K."/>
            <person name="Horii T."/>
            <person name="Iida T."/>
            <person name="Fujita J."/>
            <person name="Nakamura S."/>
        </authorList>
    </citation>
    <scope>NUCLEOTIDE SEQUENCE [LARGE SCALE GENOMIC DNA]</scope>
    <source>
        <strain evidence="5 6">JCM 6375</strain>
    </source>
</reference>
<dbReference type="InterPro" id="IPR001845">
    <property type="entry name" value="HTH_ArsR_DNA-bd_dom"/>
</dbReference>
<proteinExistence type="predicted"/>
<gene>
    <name evidence="5" type="ORF">MMOR_42310</name>
</gene>
<dbReference type="GO" id="GO:0003700">
    <property type="term" value="F:DNA-binding transcription factor activity"/>
    <property type="evidence" value="ECO:0007669"/>
    <property type="project" value="InterPro"/>
</dbReference>
<accession>A0AAD1HDB2</accession>
<dbReference type="AlphaFoldDB" id="A0AAD1HDB2"/>
<dbReference type="Gene3D" id="1.10.10.10">
    <property type="entry name" value="Winged helix-like DNA-binding domain superfamily/Winged helix DNA-binding domain"/>
    <property type="match status" value="1"/>
</dbReference>
<dbReference type="Proteomes" id="UP000466681">
    <property type="component" value="Chromosome"/>
</dbReference>
<dbReference type="SMART" id="SM00418">
    <property type="entry name" value="HTH_ARSR"/>
    <property type="match status" value="1"/>
</dbReference>
<evidence type="ECO:0000256" key="3">
    <source>
        <dbReference type="ARBA" id="ARBA00023163"/>
    </source>
</evidence>
<dbReference type="Pfam" id="PF01022">
    <property type="entry name" value="HTH_5"/>
    <property type="match status" value="1"/>
</dbReference>
<dbReference type="PROSITE" id="PS50987">
    <property type="entry name" value="HTH_ARSR_2"/>
    <property type="match status" value="1"/>
</dbReference>
<keyword evidence="1" id="KW-0805">Transcription regulation</keyword>
<keyword evidence="2" id="KW-0238">DNA-binding</keyword>
<dbReference type="KEGG" id="mmor:MMOR_42310"/>
<evidence type="ECO:0000313" key="5">
    <source>
        <dbReference type="EMBL" id="BBX03295.1"/>
    </source>
</evidence>
<organism evidence="5 6">
    <name type="scientific">Mycolicibacterium moriokaense</name>
    <dbReference type="NCBI Taxonomy" id="39691"/>
    <lineage>
        <taxon>Bacteria</taxon>
        <taxon>Bacillati</taxon>
        <taxon>Actinomycetota</taxon>
        <taxon>Actinomycetes</taxon>
        <taxon>Mycobacteriales</taxon>
        <taxon>Mycobacteriaceae</taxon>
        <taxon>Mycolicibacterium</taxon>
    </lineage>
</organism>
<evidence type="ECO:0000256" key="1">
    <source>
        <dbReference type="ARBA" id="ARBA00023015"/>
    </source>
</evidence>
<dbReference type="NCBIfam" id="NF033788">
    <property type="entry name" value="HTH_metalloreg"/>
    <property type="match status" value="1"/>
</dbReference>
<dbReference type="PANTHER" id="PTHR43132">
    <property type="entry name" value="ARSENICAL RESISTANCE OPERON REPRESSOR ARSR-RELATED"/>
    <property type="match status" value="1"/>
</dbReference>
<dbReference type="CDD" id="cd00090">
    <property type="entry name" value="HTH_ARSR"/>
    <property type="match status" value="1"/>
</dbReference>
<dbReference type="GO" id="GO:0003677">
    <property type="term" value="F:DNA binding"/>
    <property type="evidence" value="ECO:0007669"/>
    <property type="project" value="UniProtKB-KW"/>
</dbReference>
<dbReference type="InterPro" id="IPR036390">
    <property type="entry name" value="WH_DNA-bd_sf"/>
</dbReference>
<dbReference type="PRINTS" id="PR00778">
    <property type="entry name" value="HTHARSR"/>
</dbReference>
<dbReference type="RefSeq" id="WP_083149933.1">
    <property type="nucleotide sequence ID" value="NZ_AP022560.1"/>
</dbReference>
<keyword evidence="3" id="KW-0804">Transcription</keyword>
<keyword evidence="6" id="KW-1185">Reference proteome</keyword>
<dbReference type="EMBL" id="AP022560">
    <property type="protein sequence ID" value="BBX03295.1"/>
    <property type="molecule type" value="Genomic_DNA"/>
</dbReference>
<evidence type="ECO:0000259" key="4">
    <source>
        <dbReference type="PROSITE" id="PS50987"/>
    </source>
</evidence>